<gene>
    <name evidence="7" type="ORF">EHUX00137_LOCUS8508</name>
</gene>
<dbReference type="GO" id="GO:0004656">
    <property type="term" value="F:procollagen-proline 4-dioxygenase activity"/>
    <property type="evidence" value="ECO:0007669"/>
    <property type="project" value="TreeGrafter"/>
</dbReference>
<feature type="domain" description="Fe2OG dioxygenase" evidence="6">
    <location>
        <begin position="53"/>
        <end position="197"/>
    </location>
</feature>
<sequence length="219" mass="24861">MAKSGVALKDADKGKAAKEFRTSSQYFLPTTRDPTLEKIDRRVSWLTRIPISHAEYIQVLKYNHLEHYSAHHDYFDPAAYASNQQMLRSVEHGAKNRLATVFFYLNSLVGEGEAPESGGGQTNFPRAATAAYPDGGPPVHDYFDCSRGLSVYPQEGKIIIFYSMLPNGEMDDYSLHGGCDVLFSNATKWSANFWLWNKPYHFVDPARRRATKELTEEWI</sequence>
<dbReference type="Gene3D" id="2.60.120.620">
    <property type="entry name" value="q2cbj1_9rhob like domain"/>
    <property type="match status" value="1"/>
</dbReference>
<dbReference type="PANTHER" id="PTHR10869">
    <property type="entry name" value="PROLYL 4-HYDROXYLASE ALPHA SUBUNIT"/>
    <property type="match status" value="1"/>
</dbReference>
<dbReference type="EMBL" id="HBIR01011738">
    <property type="protein sequence ID" value="CAE0535725.1"/>
    <property type="molecule type" value="Transcribed_RNA"/>
</dbReference>
<dbReference type="PROSITE" id="PS51471">
    <property type="entry name" value="FE2OG_OXY"/>
    <property type="match status" value="1"/>
</dbReference>
<keyword evidence="2" id="KW-0479">Metal-binding</keyword>
<dbReference type="PANTHER" id="PTHR10869:SF246">
    <property type="entry name" value="TRANSMEMBRANE PROLYL 4-HYDROXYLASE"/>
    <property type="match status" value="1"/>
</dbReference>
<keyword evidence="3" id="KW-0223">Dioxygenase</keyword>
<dbReference type="GO" id="GO:0005506">
    <property type="term" value="F:iron ion binding"/>
    <property type="evidence" value="ECO:0007669"/>
    <property type="project" value="InterPro"/>
</dbReference>
<protein>
    <recommendedName>
        <fullName evidence="6">Fe2OG dioxygenase domain-containing protein</fullName>
    </recommendedName>
</protein>
<dbReference type="AlphaFoldDB" id="A0A6V2N3Y1"/>
<keyword evidence="4" id="KW-0560">Oxidoreductase</keyword>
<name>A0A6V2N3Y1_EMIHU</name>
<dbReference type="InterPro" id="IPR044862">
    <property type="entry name" value="Pro_4_hyd_alph_FE2OG_OXY"/>
</dbReference>
<dbReference type="InterPro" id="IPR005123">
    <property type="entry name" value="Oxoglu/Fe-dep_dioxygenase_dom"/>
</dbReference>
<evidence type="ECO:0000313" key="7">
    <source>
        <dbReference type="EMBL" id="CAE0535725.1"/>
    </source>
</evidence>
<accession>A0A6V2N3Y1</accession>
<evidence type="ECO:0000256" key="1">
    <source>
        <dbReference type="ARBA" id="ARBA00001961"/>
    </source>
</evidence>
<evidence type="ECO:0000256" key="5">
    <source>
        <dbReference type="ARBA" id="ARBA00023004"/>
    </source>
</evidence>
<proteinExistence type="predicted"/>
<evidence type="ECO:0000256" key="3">
    <source>
        <dbReference type="ARBA" id="ARBA00022964"/>
    </source>
</evidence>
<reference evidence="7" key="1">
    <citation type="submission" date="2021-01" db="EMBL/GenBank/DDBJ databases">
        <authorList>
            <person name="Corre E."/>
            <person name="Pelletier E."/>
            <person name="Niang G."/>
            <person name="Scheremetjew M."/>
            <person name="Finn R."/>
            <person name="Kale V."/>
            <person name="Holt S."/>
            <person name="Cochrane G."/>
            <person name="Meng A."/>
            <person name="Brown T."/>
            <person name="Cohen L."/>
        </authorList>
    </citation>
    <scope>NUCLEOTIDE SEQUENCE</scope>
    <source>
        <strain evidence="7">379</strain>
    </source>
</reference>
<evidence type="ECO:0000259" key="6">
    <source>
        <dbReference type="PROSITE" id="PS51471"/>
    </source>
</evidence>
<evidence type="ECO:0000256" key="2">
    <source>
        <dbReference type="ARBA" id="ARBA00022723"/>
    </source>
</evidence>
<evidence type="ECO:0000256" key="4">
    <source>
        <dbReference type="ARBA" id="ARBA00023002"/>
    </source>
</evidence>
<dbReference type="GO" id="GO:0005783">
    <property type="term" value="C:endoplasmic reticulum"/>
    <property type="evidence" value="ECO:0007669"/>
    <property type="project" value="TreeGrafter"/>
</dbReference>
<dbReference type="GO" id="GO:0031418">
    <property type="term" value="F:L-ascorbic acid binding"/>
    <property type="evidence" value="ECO:0007669"/>
    <property type="project" value="InterPro"/>
</dbReference>
<dbReference type="InterPro" id="IPR006620">
    <property type="entry name" value="Pro_4_hyd_alph"/>
</dbReference>
<dbReference type="InterPro" id="IPR045054">
    <property type="entry name" value="P4HA-like"/>
</dbReference>
<keyword evidence="5" id="KW-0408">Iron</keyword>
<dbReference type="SMART" id="SM00702">
    <property type="entry name" value="P4Hc"/>
    <property type="match status" value="1"/>
</dbReference>
<dbReference type="Pfam" id="PF13640">
    <property type="entry name" value="2OG-FeII_Oxy_3"/>
    <property type="match status" value="1"/>
</dbReference>
<organism evidence="7">
    <name type="scientific">Emiliania huxleyi</name>
    <name type="common">Coccolithophore</name>
    <name type="synonym">Pontosphaera huxleyi</name>
    <dbReference type="NCBI Taxonomy" id="2903"/>
    <lineage>
        <taxon>Eukaryota</taxon>
        <taxon>Haptista</taxon>
        <taxon>Haptophyta</taxon>
        <taxon>Prymnesiophyceae</taxon>
        <taxon>Isochrysidales</taxon>
        <taxon>Noelaerhabdaceae</taxon>
        <taxon>Emiliania</taxon>
    </lineage>
</organism>
<comment type="cofactor">
    <cofactor evidence="1">
        <name>L-ascorbate</name>
        <dbReference type="ChEBI" id="CHEBI:38290"/>
    </cofactor>
</comment>